<evidence type="ECO:0000256" key="1">
    <source>
        <dbReference type="SAM" id="MobiDB-lite"/>
    </source>
</evidence>
<feature type="compositionally biased region" description="Basic residues" evidence="1">
    <location>
        <begin position="329"/>
        <end position="348"/>
    </location>
</feature>
<protein>
    <submittedName>
        <fullName evidence="2">Uncharacterized protein</fullName>
    </submittedName>
</protein>
<reference evidence="2" key="2">
    <citation type="journal article" date="2023" name="IMA Fungus">
        <title>Comparative genomic study of the Penicillium genus elucidates a diverse pangenome and 15 lateral gene transfer events.</title>
        <authorList>
            <person name="Petersen C."/>
            <person name="Sorensen T."/>
            <person name="Nielsen M.R."/>
            <person name="Sondergaard T.E."/>
            <person name="Sorensen J.L."/>
            <person name="Fitzpatrick D.A."/>
            <person name="Frisvad J.C."/>
            <person name="Nielsen K.L."/>
        </authorList>
    </citation>
    <scope>NUCLEOTIDE SEQUENCE</scope>
    <source>
        <strain evidence="2">IBT 21917</strain>
    </source>
</reference>
<feature type="region of interest" description="Disordered" evidence="1">
    <location>
        <begin position="1"/>
        <end position="40"/>
    </location>
</feature>
<feature type="region of interest" description="Disordered" evidence="1">
    <location>
        <begin position="286"/>
        <end position="359"/>
    </location>
</feature>
<evidence type="ECO:0000313" key="3">
    <source>
        <dbReference type="Proteomes" id="UP001146351"/>
    </source>
</evidence>
<dbReference type="OrthoDB" id="5421702at2759"/>
<accession>A0A9W9LWG5</accession>
<reference evidence="2" key="1">
    <citation type="submission" date="2022-11" db="EMBL/GenBank/DDBJ databases">
        <authorList>
            <person name="Petersen C."/>
        </authorList>
    </citation>
    <scope>NUCLEOTIDE SEQUENCE</scope>
    <source>
        <strain evidence="2">IBT 21917</strain>
    </source>
</reference>
<sequence length="413" mass="46997">MYDDLLRPEHFDWAEDVEEELRKSQPRPPDPPPAAESSHSGSFHGFVADEVYPFSGLCNRRHPNNAHPCLDTIEDETECKFADEMDPFFYEGGFEMLRPRYSEGPSYFTETDPVAIENFQLALGEAESEFSRRQFETYLDPDIHHYSFLGEAVYEPSATPPSQSLAVIMSGPRVPEAQENLRVQAMLRPANKRLDPVILKLDGTDESILQKRGCALEQAVAGRVSTFYTPHGTWMGDNSEQTAFNVCDTGDIHSYVSEDVDIGNGFIGRGSIISWADWSRMCDEQRSPLGQGRVPRKMTWSPKPSPLRQSTKPTPEPTLDSSCADLSTRPRRSPQKRAKCRKRPRRPPAPHFSPLYAGPSRDPDTYFSFPEPTFSTDREYQLVRFLRFIWEVVSQLFTTQPQLQDDDDKVFSL</sequence>
<feature type="compositionally biased region" description="Polar residues" evidence="1">
    <location>
        <begin position="307"/>
        <end position="325"/>
    </location>
</feature>
<dbReference type="AlphaFoldDB" id="A0A9W9LWG5"/>
<keyword evidence="3" id="KW-1185">Reference proteome</keyword>
<dbReference type="Proteomes" id="UP001146351">
    <property type="component" value="Unassembled WGS sequence"/>
</dbReference>
<organism evidence="2 3">
    <name type="scientific">Penicillium capsulatum</name>
    <dbReference type="NCBI Taxonomy" id="69766"/>
    <lineage>
        <taxon>Eukaryota</taxon>
        <taxon>Fungi</taxon>
        <taxon>Dikarya</taxon>
        <taxon>Ascomycota</taxon>
        <taxon>Pezizomycotina</taxon>
        <taxon>Eurotiomycetes</taxon>
        <taxon>Eurotiomycetidae</taxon>
        <taxon>Eurotiales</taxon>
        <taxon>Aspergillaceae</taxon>
        <taxon>Penicillium</taxon>
    </lineage>
</organism>
<name>A0A9W9LWG5_9EURO</name>
<proteinExistence type="predicted"/>
<gene>
    <name evidence="2" type="ORF">N7492_002467</name>
</gene>
<comment type="caution">
    <text evidence="2">The sequence shown here is derived from an EMBL/GenBank/DDBJ whole genome shotgun (WGS) entry which is preliminary data.</text>
</comment>
<feature type="compositionally biased region" description="Basic and acidic residues" evidence="1">
    <location>
        <begin position="1"/>
        <end position="13"/>
    </location>
</feature>
<dbReference type="EMBL" id="JAPQKO010000002">
    <property type="protein sequence ID" value="KAJ5179257.1"/>
    <property type="molecule type" value="Genomic_DNA"/>
</dbReference>
<evidence type="ECO:0000313" key="2">
    <source>
        <dbReference type="EMBL" id="KAJ5179257.1"/>
    </source>
</evidence>